<dbReference type="PROSITE" id="PS51257">
    <property type="entry name" value="PROKAR_LIPOPROTEIN"/>
    <property type="match status" value="1"/>
</dbReference>
<dbReference type="Pfam" id="PF02687">
    <property type="entry name" value="FtsX"/>
    <property type="match status" value="1"/>
</dbReference>
<proteinExistence type="inferred from homology"/>
<dbReference type="InterPro" id="IPR003838">
    <property type="entry name" value="ABC3_permease_C"/>
</dbReference>
<evidence type="ECO:0000256" key="3">
    <source>
        <dbReference type="ARBA" id="ARBA00022692"/>
    </source>
</evidence>
<keyword evidence="2" id="KW-1003">Cell membrane</keyword>
<evidence type="ECO:0000313" key="7">
    <source>
        <dbReference type="EMBL" id="QEE14363.2"/>
    </source>
</evidence>
<evidence type="ECO:0000256" key="2">
    <source>
        <dbReference type="ARBA" id="ARBA00022475"/>
    </source>
</evidence>
<gene>
    <name evidence="7" type="ORF">DSAG12_00176</name>
</gene>
<evidence type="ECO:0000256" key="1">
    <source>
        <dbReference type="ARBA" id="ARBA00004651"/>
    </source>
</evidence>
<accession>A0A5B9D5V8</accession>
<dbReference type="GO" id="GO:0022857">
    <property type="term" value="F:transmembrane transporter activity"/>
    <property type="evidence" value="ECO:0007669"/>
    <property type="project" value="TreeGrafter"/>
</dbReference>
<evidence type="ECO:0000256" key="4">
    <source>
        <dbReference type="ARBA" id="ARBA00022989"/>
    </source>
</evidence>
<protein>
    <submittedName>
        <fullName evidence="7">ABC transporter permease</fullName>
    </submittedName>
</protein>
<dbReference type="KEGG" id="psyt:DSAG12_00176"/>
<keyword evidence="3" id="KW-0812">Transmembrane</keyword>
<dbReference type="AlphaFoldDB" id="A0A5B9D5V8"/>
<organism evidence="7 8">
    <name type="scientific">Promethearchaeum syntrophicum</name>
    <dbReference type="NCBI Taxonomy" id="2594042"/>
    <lineage>
        <taxon>Archaea</taxon>
        <taxon>Promethearchaeati</taxon>
        <taxon>Promethearchaeota</taxon>
        <taxon>Promethearchaeia</taxon>
        <taxon>Promethearchaeales</taxon>
        <taxon>Promethearchaeaceae</taxon>
        <taxon>Promethearchaeum</taxon>
    </lineage>
</organism>
<dbReference type="Proteomes" id="UP000321408">
    <property type="component" value="Chromosome"/>
</dbReference>
<reference evidence="7 8" key="1">
    <citation type="journal article" date="2020" name="Nature">
        <title>Isolation of an archaeon at the prokaryote-eukaryote interface.</title>
        <authorList>
            <person name="Imachi H."/>
            <person name="Nobu M.K."/>
            <person name="Nakahara N."/>
            <person name="Morono Y."/>
            <person name="Ogawara M."/>
            <person name="Takaki Y."/>
            <person name="Takano Y."/>
            <person name="Uematsu K."/>
            <person name="Ikuta T."/>
            <person name="Ito M."/>
            <person name="Matsui Y."/>
            <person name="Miyazaki M."/>
            <person name="Murata K."/>
            <person name="Saito Y."/>
            <person name="Sakai S."/>
            <person name="Song C."/>
            <person name="Tasumi E."/>
            <person name="Yamanaka Y."/>
            <person name="Yamaguchi T."/>
            <person name="Kamagata Y."/>
            <person name="Tamaki H."/>
            <person name="Takai K."/>
        </authorList>
    </citation>
    <scope>NUCLEOTIDE SEQUENCE [LARGE SCALE GENOMIC DNA]</scope>
    <source>
        <strain evidence="7 8">MK-D1</strain>
    </source>
</reference>
<dbReference type="InterPro" id="IPR050250">
    <property type="entry name" value="Macrolide_Exporter_MacB"/>
</dbReference>
<dbReference type="PANTHER" id="PTHR30572">
    <property type="entry name" value="MEMBRANE COMPONENT OF TRANSPORTER-RELATED"/>
    <property type="match status" value="1"/>
</dbReference>
<comment type="subcellular location">
    <subcellularLocation>
        <location evidence="1">Cell membrane</location>
        <topology evidence="1">Multi-pass membrane protein</topology>
    </subcellularLocation>
</comment>
<keyword evidence="8" id="KW-1185">Reference proteome</keyword>
<dbReference type="PANTHER" id="PTHR30572:SF4">
    <property type="entry name" value="ABC TRANSPORTER PERMEASE YTRF"/>
    <property type="match status" value="1"/>
</dbReference>
<dbReference type="GO" id="GO:0005886">
    <property type="term" value="C:plasma membrane"/>
    <property type="evidence" value="ECO:0007669"/>
    <property type="project" value="UniProtKB-SubCell"/>
</dbReference>
<name>A0A5B9D5V8_9ARCH</name>
<sequence>MKLQSYIINNLTNKKGRTILMVLGIIFACSGMIVINLMTEKYSRISTAFFTPFNDYDQIVERGTDYIQLLPISSSIDQNKQIEIEEKLEVESIPSLLISNIIEITSFKTMGLNLEDMPILLNKMQLNSGFWPNNSKQIIVGDYWGKYGNLTLYNETFQIVGSIAPSYTFLDQMIYMDLNELQILTGLSNQVSVIFIPNEIEEQNNLIEEFELEFPQLDLLTVKEMDNIKGGLSSYINNISIVLSSFSTISALIFIFSIETINIYSKKKDFDIMVILGTPKKKILGLLINESIFLSTIGLILGLPFSILSFSLIWSKMLQSVGRSSFNLIFVREFRILINTLPLKMLLSTSLFIILFGLAFTIIPALLALKKYNLGDIKQKF</sequence>
<keyword evidence="5" id="KW-0472">Membrane</keyword>
<comment type="similarity">
    <text evidence="6">Belongs to the ABC-4 integral membrane protein family.</text>
</comment>
<evidence type="ECO:0000256" key="6">
    <source>
        <dbReference type="ARBA" id="ARBA00038076"/>
    </source>
</evidence>
<evidence type="ECO:0000256" key="5">
    <source>
        <dbReference type="ARBA" id="ARBA00023136"/>
    </source>
</evidence>
<keyword evidence="4" id="KW-1133">Transmembrane helix</keyword>
<evidence type="ECO:0000313" key="8">
    <source>
        <dbReference type="Proteomes" id="UP000321408"/>
    </source>
</evidence>
<dbReference type="EMBL" id="CP042905">
    <property type="protein sequence ID" value="QEE14363.2"/>
    <property type="molecule type" value="Genomic_DNA"/>
</dbReference>
<reference evidence="7 8" key="2">
    <citation type="journal article" date="2024" name="Int. J. Syst. Evol. Microbiol.">
        <title>Promethearchaeum syntrophicum gen. nov., sp. nov., an anaerobic, obligately syntrophic archaeon, the first isolate of the lineage 'Asgard' archaea, and proposal of the new archaeal phylum Promethearchaeota phyl. nov. and kingdom Promethearchaeati regn. nov.</title>
        <authorList>
            <person name="Imachi H."/>
            <person name="Nobu M.K."/>
            <person name="Kato S."/>
            <person name="Takaki Y."/>
            <person name="Miyazaki M."/>
            <person name="Miyata M."/>
            <person name="Ogawara M."/>
            <person name="Saito Y."/>
            <person name="Sakai S."/>
            <person name="Tahara Y.O."/>
            <person name="Takano Y."/>
            <person name="Tasumi E."/>
            <person name="Uematsu K."/>
            <person name="Yoshimura T."/>
            <person name="Itoh T."/>
            <person name="Ohkuma M."/>
            <person name="Takai K."/>
        </authorList>
    </citation>
    <scope>NUCLEOTIDE SEQUENCE [LARGE SCALE GENOMIC DNA]</scope>
    <source>
        <strain evidence="7 8">MK-D1</strain>
    </source>
</reference>